<organism evidence="1 2">
    <name type="scientific">bacterium (Candidatus Ratteibacteria) CG23_combo_of_CG06-09_8_20_14_all_48_7</name>
    <dbReference type="NCBI Taxonomy" id="2014292"/>
    <lineage>
        <taxon>Bacteria</taxon>
        <taxon>Candidatus Ratteibacteria</taxon>
    </lineage>
</organism>
<dbReference type="Gene3D" id="3.40.50.2000">
    <property type="entry name" value="Glycogen Phosphorylase B"/>
    <property type="match status" value="1"/>
</dbReference>
<dbReference type="CDD" id="cd03801">
    <property type="entry name" value="GT4_PimA-like"/>
    <property type="match status" value="1"/>
</dbReference>
<accession>A0A2G9YCL3</accession>
<dbReference type="PANTHER" id="PTHR12526">
    <property type="entry name" value="GLYCOSYLTRANSFERASE"/>
    <property type="match status" value="1"/>
</dbReference>
<reference evidence="1 2" key="1">
    <citation type="submission" date="2017-09" db="EMBL/GenBank/DDBJ databases">
        <title>Depth-based differentiation of microbial function through sediment-hosted aquifers and enrichment of novel symbionts in the deep terrestrial subsurface.</title>
        <authorList>
            <person name="Probst A.J."/>
            <person name="Ladd B."/>
            <person name="Jarett J.K."/>
            <person name="Geller-Mcgrath D.E."/>
            <person name="Sieber C.M."/>
            <person name="Emerson J.B."/>
            <person name="Anantharaman K."/>
            <person name="Thomas B.C."/>
            <person name="Malmstrom R."/>
            <person name="Stieglmeier M."/>
            <person name="Klingl A."/>
            <person name="Woyke T."/>
            <person name="Ryan C.M."/>
            <person name="Banfield J.F."/>
        </authorList>
    </citation>
    <scope>NUCLEOTIDE SEQUENCE [LARGE SCALE GENOMIC DNA]</scope>
    <source>
        <strain evidence="1">CG23_combo_of_CG06-09_8_20_14_all_48_7</strain>
    </source>
</reference>
<dbReference type="Proteomes" id="UP000230392">
    <property type="component" value="Unassembled WGS sequence"/>
</dbReference>
<dbReference type="SUPFAM" id="SSF53756">
    <property type="entry name" value="UDP-Glycosyltransferase/glycogen phosphorylase"/>
    <property type="match status" value="1"/>
</dbReference>
<comment type="caution">
    <text evidence="1">The sequence shown here is derived from an EMBL/GenBank/DDBJ whole genome shotgun (WGS) entry which is preliminary data.</text>
</comment>
<name>A0A2G9YCL3_9BACT</name>
<sequence length="103" mass="11042">CSLDICIFPSRIESCPNPPMEALACKCALVATEVGGMTDFTVPGKTALVVPPGRPELLAEKVITLIENPQMLKEIALAGYQKVQDFTVEKQTAGLEGILQNLL</sequence>
<evidence type="ECO:0000313" key="1">
    <source>
        <dbReference type="EMBL" id="PIP16271.1"/>
    </source>
</evidence>
<gene>
    <name evidence="1" type="ORF">COX46_03295</name>
</gene>
<keyword evidence="1" id="KW-0808">Transferase</keyword>
<dbReference type="AlphaFoldDB" id="A0A2G9YCL3"/>
<dbReference type="Pfam" id="PF13692">
    <property type="entry name" value="Glyco_trans_1_4"/>
    <property type="match status" value="1"/>
</dbReference>
<evidence type="ECO:0000313" key="2">
    <source>
        <dbReference type="Proteomes" id="UP000230392"/>
    </source>
</evidence>
<protein>
    <submittedName>
        <fullName evidence="1">Glycosyl transferase</fullName>
    </submittedName>
</protein>
<dbReference type="GO" id="GO:0016740">
    <property type="term" value="F:transferase activity"/>
    <property type="evidence" value="ECO:0007669"/>
    <property type="project" value="UniProtKB-KW"/>
</dbReference>
<proteinExistence type="predicted"/>
<dbReference type="EMBL" id="PCRF01000160">
    <property type="protein sequence ID" value="PIP16271.1"/>
    <property type="molecule type" value="Genomic_DNA"/>
</dbReference>
<feature type="non-terminal residue" evidence="1">
    <location>
        <position position="1"/>
    </location>
</feature>